<proteinExistence type="predicted"/>
<comment type="caution">
    <text evidence="1">The sequence shown here is derived from an EMBL/GenBank/DDBJ whole genome shotgun (WGS) entry which is preliminary data.</text>
</comment>
<evidence type="ECO:0000313" key="1">
    <source>
        <dbReference type="EMBL" id="EDP97205.1"/>
    </source>
</evidence>
<dbReference type="HOGENOM" id="CLU_137406_0_0_10"/>
<keyword evidence="2" id="KW-1185">Reference proteome</keyword>
<dbReference type="RefSeq" id="WP_007096256.1">
    <property type="nucleotide sequence ID" value="NZ_CP142125.1"/>
</dbReference>
<dbReference type="eggNOG" id="ENOG50331TA">
    <property type="taxonomic scope" value="Bacteria"/>
</dbReference>
<accession>A9DNJ3</accession>
<dbReference type="AlphaFoldDB" id="A9DNJ3"/>
<dbReference type="STRING" id="391587.KAOT1_18622"/>
<organism evidence="1 2">
    <name type="scientific">Kordia algicida OT-1</name>
    <dbReference type="NCBI Taxonomy" id="391587"/>
    <lineage>
        <taxon>Bacteria</taxon>
        <taxon>Pseudomonadati</taxon>
        <taxon>Bacteroidota</taxon>
        <taxon>Flavobacteriia</taxon>
        <taxon>Flavobacteriales</taxon>
        <taxon>Flavobacteriaceae</taxon>
        <taxon>Kordia</taxon>
    </lineage>
</organism>
<evidence type="ECO:0000313" key="2">
    <source>
        <dbReference type="Proteomes" id="UP000002945"/>
    </source>
</evidence>
<protein>
    <submittedName>
        <fullName evidence="1">Uncharacterized protein</fullName>
    </submittedName>
</protein>
<gene>
    <name evidence="1" type="ORF">KAOT1_18622</name>
</gene>
<reference evidence="1 2" key="1">
    <citation type="journal article" date="2011" name="J. Bacteriol.">
        <title>Genome sequence of the algicidal bacterium Kordia algicida OT-1.</title>
        <authorList>
            <person name="Lee H.S."/>
            <person name="Kang S.G."/>
            <person name="Kwon K.K."/>
            <person name="Lee J.H."/>
            <person name="Kim S.J."/>
        </authorList>
    </citation>
    <scope>NUCLEOTIDE SEQUENCE [LARGE SCALE GENOMIC DNA]</scope>
    <source>
        <strain evidence="1 2">OT-1</strain>
    </source>
</reference>
<sequence length="129" mass="14463">MTITIKDESLTGDILNQIQIAVENEIVTVKDIITARVSAEVKAYNKKLPEYFKGLIRPTASEKTLNGYKLKKRKKIDIEQQTFIAFDAFQKNGYLVLIDDQQAESLEQEVLVAKTTTVSFVKLTPLVGG</sequence>
<dbReference type="OrthoDB" id="214814at2"/>
<dbReference type="EMBL" id="ABIB01000002">
    <property type="protein sequence ID" value="EDP97205.1"/>
    <property type="molecule type" value="Genomic_DNA"/>
</dbReference>
<name>A9DNJ3_9FLAO</name>
<dbReference type="Proteomes" id="UP000002945">
    <property type="component" value="Unassembled WGS sequence"/>
</dbReference>